<feature type="region of interest" description="Disordered" evidence="7">
    <location>
        <begin position="314"/>
        <end position="361"/>
    </location>
</feature>
<evidence type="ECO:0000256" key="2">
    <source>
        <dbReference type="ARBA" id="ARBA00022741"/>
    </source>
</evidence>
<evidence type="ECO:0000259" key="8">
    <source>
        <dbReference type="Pfam" id="PF02463"/>
    </source>
</evidence>
<feature type="binding site" evidence="6">
    <location>
        <begin position="32"/>
        <end position="39"/>
    </location>
    <ligand>
        <name>ATP</name>
        <dbReference type="ChEBI" id="CHEBI:30616"/>
    </ligand>
</feature>
<dbReference type="Gene3D" id="6.10.140.1720">
    <property type="match status" value="1"/>
</dbReference>
<feature type="compositionally biased region" description="Basic and acidic residues" evidence="7">
    <location>
        <begin position="699"/>
        <end position="723"/>
    </location>
</feature>
<proteinExistence type="inferred from homology"/>
<dbReference type="EMBL" id="CP121252">
    <property type="protein sequence ID" value="WFP17770.1"/>
    <property type="molecule type" value="Genomic_DNA"/>
</dbReference>
<dbReference type="InterPro" id="IPR011890">
    <property type="entry name" value="SMC_prok"/>
</dbReference>
<keyword evidence="3 6" id="KW-0067">ATP-binding</keyword>
<keyword evidence="11" id="KW-1185">Reference proteome</keyword>
<dbReference type="SUPFAM" id="SSF75553">
    <property type="entry name" value="Smc hinge domain"/>
    <property type="match status" value="1"/>
</dbReference>
<dbReference type="InterPro" id="IPR024704">
    <property type="entry name" value="SMC"/>
</dbReference>
<evidence type="ECO:0000256" key="3">
    <source>
        <dbReference type="ARBA" id="ARBA00022840"/>
    </source>
</evidence>
<comment type="subunit">
    <text evidence="6">Homodimer.</text>
</comment>
<keyword evidence="5 6" id="KW-0238">DNA-binding</keyword>
<feature type="domain" description="SMC hinge" evidence="9">
    <location>
        <begin position="514"/>
        <end position="622"/>
    </location>
</feature>
<dbReference type="PIRSF" id="PIRSF005719">
    <property type="entry name" value="SMC"/>
    <property type="match status" value="1"/>
</dbReference>
<dbReference type="Pfam" id="PF02463">
    <property type="entry name" value="SMC_N"/>
    <property type="match status" value="1"/>
</dbReference>
<comment type="function">
    <text evidence="6">Required for chromosome condensation and partitioning.</text>
</comment>
<evidence type="ECO:0000259" key="9">
    <source>
        <dbReference type="Pfam" id="PF06470"/>
    </source>
</evidence>
<evidence type="ECO:0000256" key="7">
    <source>
        <dbReference type="SAM" id="MobiDB-lite"/>
    </source>
</evidence>
<dbReference type="InterPro" id="IPR003395">
    <property type="entry name" value="RecF/RecN/SMC_N"/>
</dbReference>
<keyword evidence="2 6" id="KW-0547">Nucleotide-binding</keyword>
<reference evidence="10 11" key="1">
    <citation type="submission" date="2023-04" db="EMBL/GenBank/DDBJ databases">
        <title>Funneling lignin-derived compounds into biodiesel using alkali-halophilic Citricoccus sp. P2.</title>
        <authorList>
            <person name="Luo C.-B."/>
        </authorList>
    </citation>
    <scope>NUCLEOTIDE SEQUENCE [LARGE SCALE GENOMIC DNA]</scope>
    <source>
        <strain evidence="10 11">P2</strain>
    </source>
</reference>
<dbReference type="SUPFAM" id="SSF52540">
    <property type="entry name" value="P-loop containing nucleoside triphosphate hydrolases"/>
    <property type="match status" value="1"/>
</dbReference>
<comment type="domain">
    <text evidence="6">Contains large globular domains required for ATP hydrolysis at each terminus and a third globular domain forming a flexible hinge near the middle of the molecule. These domains are separated by coiled-coil structures.</text>
</comment>
<dbReference type="InterPro" id="IPR036277">
    <property type="entry name" value="SMC_hinge_sf"/>
</dbReference>
<feature type="region of interest" description="Disordered" evidence="7">
    <location>
        <begin position="697"/>
        <end position="733"/>
    </location>
</feature>
<dbReference type="Gene3D" id="3.40.50.300">
    <property type="entry name" value="P-loop containing nucleotide triphosphate hydrolases"/>
    <property type="match status" value="2"/>
</dbReference>
<evidence type="ECO:0000313" key="10">
    <source>
        <dbReference type="EMBL" id="WFP17770.1"/>
    </source>
</evidence>
<feature type="region of interest" description="Disordered" evidence="7">
    <location>
        <begin position="769"/>
        <end position="808"/>
    </location>
</feature>
<feature type="coiled-coil region" evidence="6">
    <location>
        <begin position="828"/>
        <end position="917"/>
    </location>
</feature>
<comment type="similarity">
    <text evidence="6">Belongs to the SMC family.</text>
</comment>
<keyword evidence="1 6" id="KW-0963">Cytoplasm</keyword>
<accession>A0ABY8HAN9</accession>
<dbReference type="InterPro" id="IPR027417">
    <property type="entry name" value="P-loop_NTPase"/>
</dbReference>
<gene>
    <name evidence="6 10" type="primary">smc</name>
    <name evidence="10" type="ORF">P8192_06650</name>
</gene>
<evidence type="ECO:0000313" key="11">
    <source>
        <dbReference type="Proteomes" id="UP001219037"/>
    </source>
</evidence>
<evidence type="ECO:0000256" key="5">
    <source>
        <dbReference type="ARBA" id="ARBA00023125"/>
    </source>
</evidence>
<comment type="caution">
    <text evidence="6">Lacks conserved residue(s) required for the propagation of feature annotation.</text>
</comment>
<dbReference type="Pfam" id="PF06470">
    <property type="entry name" value="SMC_hinge"/>
    <property type="match status" value="1"/>
</dbReference>
<dbReference type="PANTHER" id="PTHR43977">
    <property type="entry name" value="STRUCTURAL MAINTENANCE OF CHROMOSOMES PROTEIN 3"/>
    <property type="match status" value="1"/>
</dbReference>
<keyword evidence="4 6" id="KW-0175">Coiled coil</keyword>
<name>A0ABY8HAN9_9MICC</name>
<evidence type="ECO:0000256" key="4">
    <source>
        <dbReference type="ARBA" id="ARBA00023054"/>
    </source>
</evidence>
<dbReference type="Proteomes" id="UP001219037">
    <property type="component" value="Chromosome"/>
</dbReference>
<evidence type="ECO:0000256" key="6">
    <source>
        <dbReference type="HAMAP-Rule" id="MF_01894"/>
    </source>
</evidence>
<dbReference type="NCBIfam" id="TIGR02168">
    <property type="entry name" value="SMC_prok_B"/>
    <property type="match status" value="1"/>
</dbReference>
<dbReference type="HAMAP" id="MF_01894">
    <property type="entry name" value="Smc_prok"/>
    <property type="match status" value="1"/>
</dbReference>
<protein>
    <recommendedName>
        <fullName evidence="6">Chromosome partition protein Smc</fullName>
    </recommendedName>
</protein>
<dbReference type="RefSeq" id="WP_278159489.1">
    <property type="nucleotide sequence ID" value="NZ_CP121252.1"/>
</dbReference>
<evidence type="ECO:0000256" key="1">
    <source>
        <dbReference type="ARBA" id="ARBA00022490"/>
    </source>
</evidence>
<comment type="subcellular location">
    <subcellularLocation>
        <location evidence="6">Cytoplasm</location>
    </subcellularLocation>
</comment>
<feature type="domain" description="RecF/RecN/SMC N-terminal" evidence="8">
    <location>
        <begin position="2"/>
        <end position="1186"/>
    </location>
</feature>
<organism evidence="10 11">
    <name type="scientific">Citricoccus muralis</name>
    <dbReference type="NCBI Taxonomy" id="169134"/>
    <lineage>
        <taxon>Bacteria</taxon>
        <taxon>Bacillati</taxon>
        <taxon>Actinomycetota</taxon>
        <taxon>Actinomycetes</taxon>
        <taxon>Micrococcales</taxon>
        <taxon>Micrococcaceae</taxon>
        <taxon>Citricoccus</taxon>
    </lineage>
</organism>
<dbReference type="CDD" id="cd03278">
    <property type="entry name" value="ABC_SMC_barmotin"/>
    <property type="match status" value="1"/>
</dbReference>
<dbReference type="InterPro" id="IPR010935">
    <property type="entry name" value="SMC_hinge"/>
</dbReference>
<sequence>MYLKTLTIRGFKSFASATTFEFEPGVTAVVGPNGSGKSNVVDALAWVMGEQGAKNLRGGKMEDVIFAGTSGRSALGRAQVSLTIDNSDGALPIEYSEVTISRTLFRSGGSEYAINGNSCRLLDIQELLSDSGLGREMHVIVGQGQLDRILQATPEERRGFIEEASGILKHRRRKERSVRKLDSMRSNLDRVRDLTEEVRRQLGPLSRQAATARKAQRIQFDVRDARARLLADEVVTQTQIVDDVAAHDDAIGERLASATRKQEQAEAESARLAEQSGTAAEAAAAARDHWYALSNLAERYRSLEALNTERLTAAAAPQPARTGPDPDTAAAQAEQSEREQATALSAVETAQRALEESTQRRQQAERAARIAAETYTQLLQQAADRRQAVAVAQGAVDTALAQVNSLTSQLDRTDADLDHVAATVEDFQQQLAAWDQPDGETDSVTGVEEEALAAQQQVTALREQLAAQDRLVSEARSAHSSATTRRDVLQEGLRPAPGSALSLLEPLGVADLSPLLAVESGWERAVTVALGEGLEQLWSEDAVSTEQVIDALVSGRGGDARVIFGGADRPLAAGAGRVLTTGMHPVGDIVRVQDGAPQHLIHALHHVLADVVFVDDVETARQWWTMHVGEESARRLVTPQGHVVGHSDVSVRGHDVASALETRAAAEAAAEAAEQTAATVQTTQSRRDELAKELAQAVSHEKGLSERLHQERTERAAAQERHSSIQRGLSQAQQSWQRLQEQRKGLEESLAEAEKKLVVSQERLEAAQAAQMASGEAGGATEVSSADKDTAEQAASQARTEETESRLALRTAEAVQQQAVQRTEQARRRVQAARLAQQEEQRAEARRRRSLDRLGALRAAISEATQKIQASVQRAEDDRRGLEEQRAELDGLRKTALQEAEAARKDVSRAKDEVHAREMALQEQQLKLEQLHQRALDELGYTADYLIENFGPELPVPLNPPEAEDEDSAPEADVETMPFDREEQAQRLRRAQRQLTALGKVNPLALEEYAAVEERHQYLSEQLADLEQSRKDLLQIIADVDATVLRVFESAFNDTAAQFQHVFATLFPGGEGKLSLTEPDNLLETGIEVEARPAGKKVKRLSLLSGGERSLAAVAMLVSIFKARPSPFYVMDEVEAALDDTNLSRLLTIFRELQQDSQLIIITHQKRTMEVADALYGVSMRGDGVTKVISQRLDGSARQTQSPQA</sequence>